<evidence type="ECO:0000313" key="2">
    <source>
        <dbReference type="Proteomes" id="UP000266841"/>
    </source>
</evidence>
<proteinExistence type="predicted"/>
<gene>
    <name evidence="1" type="ORF">THAOC_06013</name>
</gene>
<dbReference type="EMBL" id="AGNL01005802">
    <property type="protein sequence ID" value="EJK72457.1"/>
    <property type="molecule type" value="Genomic_DNA"/>
</dbReference>
<dbReference type="Proteomes" id="UP000266841">
    <property type="component" value="Unassembled WGS sequence"/>
</dbReference>
<name>K0TM71_THAOC</name>
<organism evidence="1 2">
    <name type="scientific">Thalassiosira oceanica</name>
    <name type="common">Marine diatom</name>
    <dbReference type="NCBI Taxonomy" id="159749"/>
    <lineage>
        <taxon>Eukaryota</taxon>
        <taxon>Sar</taxon>
        <taxon>Stramenopiles</taxon>
        <taxon>Ochrophyta</taxon>
        <taxon>Bacillariophyta</taxon>
        <taxon>Coscinodiscophyceae</taxon>
        <taxon>Thalassiosirophycidae</taxon>
        <taxon>Thalassiosirales</taxon>
        <taxon>Thalassiosiraceae</taxon>
        <taxon>Thalassiosira</taxon>
    </lineage>
</organism>
<protein>
    <submittedName>
        <fullName evidence="1">Uncharacterized protein</fullName>
    </submittedName>
</protein>
<sequence length="168" mass="18120">MQAKKKGAADAIKKSLKTLEIAGLKDADEAETCHFATDNGGGAGLKNIEPRLRENKVLGPTAGADNCQYHGHNKGYENASIAAFGPNGLGKANIFQAAYQYSYMNEVFEQNSEAFKSLMSQLLNLDVDKLPEPNEMAGCLDEMIQSASEPLLSKIESDNYTKNITSIG</sequence>
<comment type="caution">
    <text evidence="1">The sequence shown here is derived from an EMBL/GenBank/DDBJ whole genome shotgun (WGS) entry which is preliminary data.</text>
</comment>
<keyword evidence="2" id="KW-1185">Reference proteome</keyword>
<evidence type="ECO:0000313" key="1">
    <source>
        <dbReference type="EMBL" id="EJK72457.1"/>
    </source>
</evidence>
<reference evidence="1 2" key="1">
    <citation type="journal article" date="2012" name="Genome Biol.">
        <title>Genome and low-iron response of an oceanic diatom adapted to chronic iron limitation.</title>
        <authorList>
            <person name="Lommer M."/>
            <person name="Specht M."/>
            <person name="Roy A.S."/>
            <person name="Kraemer L."/>
            <person name="Andreson R."/>
            <person name="Gutowska M.A."/>
            <person name="Wolf J."/>
            <person name="Bergner S.V."/>
            <person name="Schilhabel M.B."/>
            <person name="Klostermeier U.C."/>
            <person name="Beiko R.G."/>
            <person name="Rosenstiel P."/>
            <person name="Hippler M."/>
            <person name="Laroche J."/>
        </authorList>
    </citation>
    <scope>NUCLEOTIDE SEQUENCE [LARGE SCALE GENOMIC DNA]</scope>
    <source>
        <strain evidence="1 2">CCMP1005</strain>
    </source>
</reference>
<accession>K0TM71</accession>
<dbReference type="AlphaFoldDB" id="K0TM71"/>